<dbReference type="EMBL" id="CP058935">
    <property type="protein sequence ID" value="QLI70106.1"/>
    <property type="molecule type" value="Genomic_DNA"/>
</dbReference>
<keyword evidence="3" id="KW-0274">FAD</keyword>
<dbReference type="RefSeq" id="XP_014545307.1">
    <property type="nucleotide sequence ID" value="XM_014689821.1"/>
</dbReference>
<protein>
    <submittedName>
        <fullName evidence="7">3-hydroxybenzoate 6-hydroxylase 1</fullName>
    </submittedName>
</protein>
<feature type="domain" description="FAD-binding" evidence="6">
    <location>
        <begin position="6"/>
        <end position="323"/>
    </location>
</feature>
<keyword evidence="2" id="KW-0285">Flavoprotein</keyword>
<organism evidence="7 8">
    <name type="scientific">Metarhizium brunneum</name>
    <dbReference type="NCBI Taxonomy" id="500148"/>
    <lineage>
        <taxon>Eukaryota</taxon>
        <taxon>Fungi</taxon>
        <taxon>Dikarya</taxon>
        <taxon>Ascomycota</taxon>
        <taxon>Pezizomycotina</taxon>
        <taxon>Sordariomycetes</taxon>
        <taxon>Hypocreomycetidae</taxon>
        <taxon>Hypocreales</taxon>
        <taxon>Clavicipitaceae</taxon>
        <taxon>Metarhizium</taxon>
    </lineage>
</organism>
<keyword evidence="4" id="KW-0560">Oxidoreductase</keyword>
<dbReference type="GO" id="GO:0004497">
    <property type="term" value="F:monooxygenase activity"/>
    <property type="evidence" value="ECO:0007669"/>
    <property type="project" value="UniProtKB-KW"/>
</dbReference>
<dbReference type="Pfam" id="PF01494">
    <property type="entry name" value="FAD_binding_3"/>
    <property type="match status" value="1"/>
</dbReference>
<evidence type="ECO:0000313" key="8">
    <source>
        <dbReference type="Proteomes" id="UP000510686"/>
    </source>
</evidence>
<sequence>MSPAPTVLIIGCGVAGPVLGNLLIQKGYHPIVFEKVSELGDAGASLMLMSNGLKVLELVGVADNITAESCPIQRFIDSTSDGKLLGSSDLPSTFKDKYGHPLAGIKRTSINLMLKKTLLDRDIEVREGWELLDIEEKKDSVTAYFNHKRAVTASFLIGCDGIKSASRRALLRSKGIAEGLPSYTGLTQTAGISKVPDSLLTPAAMRNWYGDGTHVIAYPISKTHISWAITRRETNEAAETWRPYRQEELPEQTSQLCKLLEGWNSVLTDMINASERVIKFGLFDRQELEPSQWYSERCVLVGDAAHPTSPHLGQGANQALQVVSFLLLLLGIHDLLANLPSFVREDCFHLSQALPDLASVDTRFEKAVAALGPSLSDAIFKPYAEKRQPRTSHLVRGARAVGEQRTASGEEACVLRDGLITEKFADEALLASRMDELLREPFQRTQSPA</sequence>
<gene>
    <name evidence="7" type="primary">xlnD_1</name>
    <name evidence="7" type="ORF">G6M90_00g077980</name>
</gene>
<evidence type="ECO:0000313" key="7">
    <source>
        <dbReference type="EMBL" id="QLI70106.1"/>
    </source>
</evidence>
<proteinExistence type="inferred from homology"/>
<evidence type="ECO:0000256" key="2">
    <source>
        <dbReference type="ARBA" id="ARBA00022630"/>
    </source>
</evidence>
<dbReference type="Proteomes" id="UP000510686">
    <property type="component" value="Chromosome 4"/>
</dbReference>
<evidence type="ECO:0000256" key="4">
    <source>
        <dbReference type="ARBA" id="ARBA00023002"/>
    </source>
</evidence>
<dbReference type="AlphaFoldDB" id="A0A7D5Z6E0"/>
<dbReference type="GO" id="GO:0071949">
    <property type="term" value="F:FAD binding"/>
    <property type="evidence" value="ECO:0007669"/>
    <property type="project" value="InterPro"/>
</dbReference>
<dbReference type="GeneID" id="26241340"/>
<evidence type="ECO:0000256" key="1">
    <source>
        <dbReference type="ARBA" id="ARBA00007992"/>
    </source>
</evidence>
<dbReference type="PANTHER" id="PTHR13789:SF309">
    <property type="entry name" value="PUTATIVE (AFU_ORTHOLOGUE AFUA_6G14510)-RELATED"/>
    <property type="match status" value="1"/>
</dbReference>
<dbReference type="PRINTS" id="PR00420">
    <property type="entry name" value="RNGMNOXGNASE"/>
</dbReference>
<dbReference type="KEGG" id="mbrn:26241340"/>
<keyword evidence="8" id="KW-1185">Reference proteome</keyword>
<comment type="similarity">
    <text evidence="1">Belongs to the paxM FAD-dependent monooxygenase family.</text>
</comment>
<dbReference type="Gene3D" id="3.50.50.60">
    <property type="entry name" value="FAD/NAD(P)-binding domain"/>
    <property type="match status" value="1"/>
</dbReference>
<reference evidence="7 8" key="1">
    <citation type="submission" date="2020-07" db="EMBL/GenBank/DDBJ databases">
        <title>Telomere length de novo assembly of all 7 chromosomes of the fungus, Metarhizium brunneum, using a novel assembly pipeline.</title>
        <authorList>
            <person name="Saud z."/>
            <person name="Kortsinoglou A."/>
            <person name="Kouvelis V.N."/>
            <person name="Butt T.M."/>
        </authorList>
    </citation>
    <scope>NUCLEOTIDE SEQUENCE [LARGE SCALE GENOMIC DNA]</scope>
    <source>
        <strain evidence="7 8">4556</strain>
    </source>
</reference>
<keyword evidence="5" id="KW-0503">Monooxygenase</keyword>
<evidence type="ECO:0000256" key="5">
    <source>
        <dbReference type="ARBA" id="ARBA00023033"/>
    </source>
</evidence>
<dbReference type="InterPro" id="IPR050493">
    <property type="entry name" value="FAD-dep_Monooxygenase_BioMet"/>
</dbReference>
<accession>A0A7D5Z6E0</accession>
<dbReference type="InterPro" id="IPR036188">
    <property type="entry name" value="FAD/NAD-bd_sf"/>
</dbReference>
<evidence type="ECO:0000256" key="3">
    <source>
        <dbReference type="ARBA" id="ARBA00022827"/>
    </source>
</evidence>
<evidence type="ECO:0000259" key="6">
    <source>
        <dbReference type="Pfam" id="PF01494"/>
    </source>
</evidence>
<dbReference type="InterPro" id="IPR002938">
    <property type="entry name" value="FAD-bd"/>
</dbReference>
<dbReference type="SUPFAM" id="SSF51905">
    <property type="entry name" value="FAD/NAD(P)-binding domain"/>
    <property type="match status" value="1"/>
</dbReference>
<name>A0A7D5Z6E0_9HYPO</name>
<dbReference type="OrthoDB" id="1878542at2759"/>
<dbReference type="PANTHER" id="PTHR13789">
    <property type="entry name" value="MONOOXYGENASE"/>
    <property type="match status" value="1"/>
</dbReference>